<evidence type="ECO:0000313" key="1">
    <source>
        <dbReference type="EMBL" id="SVA39112.1"/>
    </source>
</evidence>
<protein>
    <submittedName>
        <fullName evidence="1">Uncharacterized protein</fullName>
    </submittedName>
</protein>
<dbReference type="InterPro" id="IPR008869">
    <property type="entry name" value="MlaC/ttg2D"/>
</dbReference>
<dbReference type="Pfam" id="PF05494">
    <property type="entry name" value="MlaC"/>
    <property type="match status" value="1"/>
</dbReference>
<reference evidence="1" key="1">
    <citation type="submission" date="2018-05" db="EMBL/GenBank/DDBJ databases">
        <authorList>
            <person name="Lanie J.A."/>
            <person name="Ng W.-L."/>
            <person name="Kazmierczak K.M."/>
            <person name="Andrzejewski T.M."/>
            <person name="Davidsen T.M."/>
            <person name="Wayne K.J."/>
            <person name="Tettelin H."/>
            <person name="Glass J.I."/>
            <person name="Rusch D."/>
            <person name="Podicherti R."/>
            <person name="Tsui H.-C.T."/>
            <person name="Winkler M.E."/>
        </authorList>
    </citation>
    <scope>NUCLEOTIDE SEQUENCE</scope>
</reference>
<dbReference type="AlphaFoldDB" id="A0A381VFP3"/>
<organism evidence="1">
    <name type="scientific">marine metagenome</name>
    <dbReference type="NCBI Taxonomy" id="408172"/>
    <lineage>
        <taxon>unclassified sequences</taxon>
        <taxon>metagenomes</taxon>
        <taxon>ecological metagenomes</taxon>
    </lineage>
</organism>
<dbReference type="InterPro" id="IPR042245">
    <property type="entry name" value="Tgt2/MlaC_sf"/>
</dbReference>
<sequence length="202" mass="23240">MRLFIQTFCLVLLINQSALADEASSWLKTEIDFILNAYNNSSTTNETRFLMIENTINYNFAGAGIAKFVAGKAWAGAEKNTKKDYITSFKRHLALNVASLMKGYSNQEYKLINTKYDSKNKVSLIDMEIYNETGSLVVTWRVKKSKERYFVIDLLVADISLVVTKRSEFNSMLKTVDYDLHEFNKLLKDQNESSYNKFIKSN</sequence>
<proteinExistence type="predicted"/>
<accession>A0A381VFP3</accession>
<dbReference type="EMBL" id="UINC01008697">
    <property type="protein sequence ID" value="SVA39112.1"/>
    <property type="molecule type" value="Genomic_DNA"/>
</dbReference>
<dbReference type="Gene3D" id="3.10.450.710">
    <property type="entry name" value="Tgt2/MlaC"/>
    <property type="match status" value="1"/>
</dbReference>
<gene>
    <name evidence="1" type="ORF">METZ01_LOCUS91966</name>
</gene>
<name>A0A381VFP3_9ZZZZ</name>